<comment type="similarity">
    <text evidence="1">Belongs to the UPF0065 (bug) family.</text>
</comment>
<dbReference type="Pfam" id="PF03401">
    <property type="entry name" value="TctC"/>
    <property type="match status" value="1"/>
</dbReference>
<dbReference type="PANTHER" id="PTHR42928:SF5">
    <property type="entry name" value="BLR1237 PROTEIN"/>
    <property type="match status" value="1"/>
</dbReference>
<dbReference type="PROSITE" id="PS51318">
    <property type="entry name" value="TAT"/>
    <property type="match status" value="1"/>
</dbReference>
<dbReference type="InterPro" id="IPR006311">
    <property type="entry name" value="TAT_signal"/>
</dbReference>
<dbReference type="InterPro" id="IPR005064">
    <property type="entry name" value="BUG"/>
</dbReference>
<protein>
    <submittedName>
        <fullName evidence="3">Tripartite-type tricarboxylate transporter receptor subunit TctC</fullName>
    </submittedName>
</protein>
<feature type="signal peptide" evidence="2">
    <location>
        <begin position="1"/>
        <end position="33"/>
    </location>
</feature>
<keyword evidence="3" id="KW-0675">Receptor</keyword>
<dbReference type="Gene3D" id="3.40.190.10">
    <property type="entry name" value="Periplasmic binding protein-like II"/>
    <property type="match status" value="1"/>
</dbReference>
<feature type="chain" id="PRO_5021006511" evidence="2">
    <location>
        <begin position="34"/>
        <end position="334"/>
    </location>
</feature>
<evidence type="ECO:0000313" key="4">
    <source>
        <dbReference type="Proteomes" id="UP000294692"/>
    </source>
</evidence>
<dbReference type="CDD" id="cd13578">
    <property type="entry name" value="PBP2_Bug27"/>
    <property type="match status" value="1"/>
</dbReference>
<reference evidence="3 4" key="1">
    <citation type="submission" date="2019-03" db="EMBL/GenBank/DDBJ databases">
        <title>Genomic Encyclopedia of Type Strains, Phase IV (KMG-IV): sequencing the most valuable type-strain genomes for metagenomic binning, comparative biology and taxonomic classification.</title>
        <authorList>
            <person name="Goeker M."/>
        </authorList>
    </citation>
    <scope>NUCLEOTIDE SEQUENCE [LARGE SCALE GENOMIC DNA]</scope>
    <source>
        <strain evidence="3 4">DSM 100048</strain>
    </source>
</reference>
<evidence type="ECO:0000256" key="2">
    <source>
        <dbReference type="SAM" id="SignalP"/>
    </source>
</evidence>
<evidence type="ECO:0000313" key="3">
    <source>
        <dbReference type="EMBL" id="TCU92254.1"/>
    </source>
</evidence>
<proteinExistence type="inferred from homology"/>
<dbReference type="SUPFAM" id="SSF53850">
    <property type="entry name" value="Periplasmic binding protein-like II"/>
    <property type="match status" value="1"/>
</dbReference>
<dbReference type="OrthoDB" id="8895568at2"/>
<organism evidence="3 4">
    <name type="scientific">Paracandidimonas soli</name>
    <dbReference type="NCBI Taxonomy" id="1917182"/>
    <lineage>
        <taxon>Bacteria</taxon>
        <taxon>Pseudomonadati</taxon>
        <taxon>Pseudomonadota</taxon>
        <taxon>Betaproteobacteria</taxon>
        <taxon>Burkholderiales</taxon>
        <taxon>Alcaligenaceae</taxon>
        <taxon>Paracandidimonas</taxon>
    </lineage>
</organism>
<dbReference type="Gene3D" id="3.40.190.150">
    <property type="entry name" value="Bordetella uptake gene, domain 1"/>
    <property type="match status" value="1"/>
</dbReference>
<evidence type="ECO:0000256" key="1">
    <source>
        <dbReference type="ARBA" id="ARBA00006987"/>
    </source>
</evidence>
<dbReference type="AlphaFoldDB" id="A0A4R3UQI5"/>
<dbReference type="EMBL" id="SMBX01000015">
    <property type="protein sequence ID" value="TCU92254.1"/>
    <property type="molecule type" value="Genomic_DNA"/>
</dbReference>
<sequence length="334" mass="35171">MKRPSHNSSSRRQFLGASAGGLMLNLLPFAAHAKDDYPSHPVTVIVPYAPGGQGDVFARLLAQPMGDSLGQTWVVENRPGASGLLGTRQVIRSKPDGLTLLLGQTGEAVVIPLVNKAAGYDTLKDLEPVVLVGNSPLVLLVGPQSPYKTVEELIAAARQSPENVAYASSGTATPGHLAAVALESGTKTKMIHVPYKGAGQAMTDIMGGQVGFFFSSLSAAAGHIKSGAVRALAITTKERLPAWPDLPTIHETVLPEFNYSLWGGVFAPKGTDAGIIATLNQQINAALALPELRDRFIADGSAVASNTPDEFRAFVSGEVDKYRALIEQNNITID</sequence>
<dbReference type="PANTHER" id="PTHR42928">
    <property type="entry name" value="TRICARBOXYLATE-BINDING PROTEIN"/>
    <property type="match status" value="1"/>
</dbReference>
<gene>
    <name evidence="3" type="ORF">EV686_11543</name>
</gene>
<keyword evidence="4" id="KW-1185">Reference proteome</keyword>
<accession>A0A4R3UQI5</accession>
<dbReference type="RefSeq" id="WP_132478333.1">
    <property type="nucleotide sequence ID" value="NZ_JBHRVM010000001.1"/>
</dbReference>
<dbReference type="InterPro" id="IPR042100">
    <property type="entry name" value="Bug_dom1"/>
</dbReference>
<dbReference type="Proteomes" id="UP000294692">
    <property type="component" value="Unassembled WGS sequence"/>
</dbReference>
<keyword evidence="2" id="KW-0732">Signal</keyword>
<dbReference type="PIRSF" id="PIRSF017082">
    <property type="entry name" value="YflP"/>
    <property type="match status" value="1"/>
</dbReference>
<comment type="caution">
    <text evidence="3">The sequence shown here is derived from an EMBL/GenBank/DDBJ whole genome shotgun (WGS) entry which is preliminary data.</text>
</comment>
<name>A0A4R3UQI5_9BURK</name>